<dbReference type="CDD" id="cd04301">
    <property type="entry name" value="NAT_SF"/>
    <property type="match status" value="1"/>
</dbReference>
<keyword evidence="4" id="KW-0012">Acyltransferase</keyword>
<dbReference type="Proteomes" id="UP000271098">
    <property type="component" value="Unassembled WGS sequence"/>
</dbReference>
<gene>
    <name evidence="6" type="ORF">GPUH_LOCUS14006</name>
</gene>
<dbReference type="Pfam" id="PF00583">
    <property type="entry name" value="Acetyltransf_1"/>
    <property type="match status" value="1"/>
</dbReference>
<keyword evidence="4" id="KW-0808">Transferase</keyword>
<dbReference type="InterPro" id="IPR000182">
    <property type="entry name" value="GNAT_dom"/>
</dbReference>
<organism evidence="8">
    <name type="scientific">Gongylonema pulchrum</name>
    <dbReference type="NCBI Taxonomy" id="637853"/>
    <lineage>
        <taxon>Eukaryota</taxon>
        <taxon>Metazoa</taxon>
        <taxon>Ecdysozoa</taxon>
        <taxon>Nematoda</taxon>
        <taxon>Chromadorea</taxon>
        <taxon>Rhabditida</taxon>
        <taxon>Spirurina</taxon>
        <taxon>Spiruromorpha</taxon>
        <taxon>Spiruroidea</taxon>
        <taxon>Gongylonematidae</taxon>
        <taxon>Gongylonema</taxon>
    </lineage>
</organism>
<name>A0A183DZ63_9BILA</name>
<evidence type="ECO:0000256" key="1">
    <source>
        <dbReference type="ARBA" id="ARBA00004832"/>
    </source>
</evidence>
<protein>
    <recommendedName>
        <fullName evidence="4">Glucosamine 6-phosphate N-acetyltransferase</fullName>
        <ecNumber evidence="4">2.3.1.4</ecNumber>
    </recommendedName>
</protein>
<evidence type="ECO:0000256" key="3">
    <source>
        <dbReference type="ARBA" id="ARBA00048964"/>
    </source>
</evidence>
<dbReference type="AlphaFoldDB" id="A0A183DZ63"/>
<dbReference type="PROSITE" id="PS51186">
    <property type="entry name" value="GNAT"/>
    <property type="match status" value="1"/>
</dbReference>
<dbReference type="OrthoDB" id="10039976at2759"/>
<proteinExistence type="inferred from homology"/>
<dbReference type="PANTHER" id="PTHR13355:SF11">
    <property type="entry name" value="GLUCOSAMINE 6-PHOSPHATE N-ACETYLTRANSFERASE"/>
    <property type="match status" value="1"/>
</dbReference>
<dbReference type="EMBL" id="UYRT01080786">
    <property type="protein sequence ID" value="VDN23391.1"/>
    <property type="molecule type" value="Genomic_DNA"/>
</dbReference>
<comment type="catalytic activity">
    <reaction evidence="3 4">
        <text>D-glucosamine 6-phosphate + acetyl-CoA = N-acetyl-D-glucosamine 6-phosphate + CoA + H(+)</text>
        <dbReference type="Rhea" id="RHEA:10292"/>
        <dbReference type="ChEBI" id="CHEBI:15378"/>
        <dbReference type="ChEBI" id="CHEBI:57287"/>
        <dbReference type="ChEBI" id="CHEBI:57288"/>
        <dbReference type="ChEBI" id="CHEBI:57513"/>
        <dbReference type="ChEBI" id="CHEBI:58725"/>
        <dbReference type="EC" id="2.3.1.4"/>
    </reaction>
</comment>
<evidence type="ECO:0000256" key="2">
    <source>
        <dbReference type="ARBA" id="ARBA00006048"/>
    </source>
</evidence>
<dbReference type="UniPathway" id="UPA00113">
    <property type="reaction ID" value="UER00529"/>
</dbReference>
<dbReference type="SUPFAM" id="SSF55729">
    <property type="entry name" value="Acyl-CoA N-acyltransferases (Nat)"/>
    <property type="match status" value="1"/>
</dbReference>
<evidence type="ECO:0000313" key="8">
    <source>
        <dbReference type="WBParaSite" id="GPUH_0001401901-mRNA-1"/>
    </source>
</evidence>
<reference evidence="8" key="1">
    <citation type="submission" date="2016-06" db="UniProtKB">
        <authorList>
            <consortium name="WormBaseParasite"/>
        </authorList>
    </citation>
    <scope>IDENTIFICATION</scope>
</reference>
<dbReference type="GO" id="GO:0006048">
    <property type="term" value="P:UDP-N-acetylglucosamine biosynthetic process"/>
    <property type="evidence" value="ECO:0007669"/>
    <property type="project" value="UniProtKB-UniRule"/>
</dbReference>
<accession>A0A183DZ63</accession>
<sequence length="130" mass="14725">MHHPASSEAVHEGIGNSSARPVVYEGLENEKTKRVVASASLIVEWKFIHRAGCRGRIEDVVVDEALRGKHLAKCLIETLVGIARIIHVYKLSLECKDELISYYEQFEFSKDKGNNFLVRRFEIPETDTSP</sequence>
<evidence type="ECO:0000259" key="5">
    <source>
        <dbReference type="PROSITE" id="PS51186"/>
    </source>
</evidence>
<dbReference type="InterPro" id="IPR039143">
    <property type="entry name" value="GNPNAT1-like"/>
</dbReference>
<reference evidence="6 7" key="2">
    <citation type="submission" date="2018-11" db="EMBL/GenBank/DDBJ databases">
        <authorList>
            <consortium name="Pathogen Informatics"/>
        </authorList>
    </citation>
    <scope>NUCLEOTIDE SEQUENCE [LARGE SCALE GENOMIC DNA]</scope>
</reference>
<evidence type="ECO:0000313" key="7">
    <source>
        <dbReference type="Proteomes" id="UP000271098"/>
    </source>
</evidence>
<dbReference type="WBParaSite" id="GPUH_0001401901-mRNA-1">
    <property type="protein sequence ID" value="GPUH_0001401901-mRNA-1"/>
    <property type="gene ID" value="GPUH_0001401901"/>
</dbReference>
<comment type="similarity">
    <text evidence="2 4">Belongs to the acetyltransferase family. GNA1 subfamily.</text>
</comment>
<dbReference type="InterPro" id="IPR016181">
    <property type="entry name" value="Acyl_CoA_acyltransferase"/>
</dbReference>
<keyword evidence="7" id="KW-1185">Reference proteome</keyword>
<feature type="domain" description="N-acetyltransferase" evidence="5">
    <location>
        <begin position="1"/>
        <end position="124"/>
    </location>
</feature>
<dbReference type="EC" id="2.3.1.4" evidence="4"/>
<dbReference type="PANTHER" id="PTHR13355">
    <property type="entry name" value="GLUCOSAMINE 6-PHOSPHATE N-ACETYLTRANSFERASE"/>
    <property type="match status" value="1"/>
</dbReference>
<evidence type="ECO:0000256" key="4">
    <source>
        <dbReference type="RuleBase" id="RU365086"/>
    </source>
</evidence>
<dbReference type="GO" id="GO:0004343">
    <property type="term" value="F:glucosamine 6-phosphate N-acetyltransferase activity"/>
    <property type="evidence" value="ECO:0007669"/>
    <property type="project" value="UniProtKB-UniRule"/>
</dbReference>
<evidence type="ECO:0000313" key="6">
    <source>
        <dbReference type="EMBL" id="VDN23391.1"/>
    </source>
</evidence>
<comment type="pathway">
    <text evidence="1 4">Nucleotide-sugar biosynthesis; UDP-N-acetyl-alpha-D-glucosamine biosynthesis; N-acetyl-alpha-D-glucosamine 1-phosphate from alpha-D-glucosamine 6-phosphate (route I): step 1/2.</text>
</comment>
<dbReference type="Gene3D" id="3.40.630.30">
    <property type="match status" value="1"/>
</dbReference>